<dbReference type="InterPro" id="IPR006385">
    <property type="entry name" value="HAD_hydro_SerB1"/>
</dbReference>
<keyword evidence="6" id="KW-0479">Metal-binding</keyword>
<dbReference type="RefSeq" id="WP_212692094.1">
    <property type="nucleotide sequence ID" value="NZ_CP058561.1"/>
</dbReference>
<dbReference type="PANTHER" id="PTHR43344">
    <property type="entry name" value="PHOSPHOSERINE PHOSPHATASE"/>
    <property type="match status" value="1"/>
</dbReference>
<dbReference type="GO" id="GO:0000287">
    <property type="term" value="F:magnesium ion binding"/>
    <property type="evidence" value="ECO:0007669"/>
    <property type="project" value="TreeGrafter"/>
</dbReference>
<dbReference type="NCBIfam" id="TIGR01488">
    <property type="entry name" value="HAD-SF-IB"/>
    <property type="match status" value="1"/>
</dbReference>
<evidence type="ECO:0000256" key="5">
    <source>
        <dbReference type="ARBA" id="ARBA00022605"/>
    </source>
</evidence>
<comment type="cofactor">
    <cofactor evidence="1">
        <name>Mg(2+)</name>
        <dbReference type="ChEBI" id="CHEBI:18420"/>
    </cofactor>
</comment>
<dbReference type="Pfam" id="PF12710">
    <property type="entry name" value="HAD"/>
    <property type="match status" value="1"/>
</dbReference>
<dbReference type="SUPFAM" id="SSF56784">
    <property type="entry name" value="HAD-like"/>
    <property type="match status" value="1"/>
</dbReference>
<dbReference type="GO" id="GO:0006564">
    <property type="term" value="P:L-serine biosynthetic process"/>
    <property type="evidence" value="ECO:0007669"/>
    <property type="project" value="UniProtKB-KW"/>
</dbReference>
<evidence type="ECO:0000256" key="4">
    <source>
        <dbReference type="ARBA" id="ARBA00012640"/>
    </source>
</evidence>
<dbReference type="Gene3D" id="3.40.50.1000">
    <property type="entry name" value="HAD superfamily/HAD-like"/>
    <property type="match status" value="1"/>
</dbReference>
<comment type="pathway">
    <text evidence="2">Amino-acid biosynthesis; L-serine biosynthesis; L-serine from 3-phospho-D-glycerate: step 3/3.</text>
</comment>
<name>A0A8J8M7F3_9FIRM</name>
<reference evidence="12 13" key="1">
    <citation type="submission" date="2020-07" db="EMBL/GenBank/DDBJ databases">
        <title>Vallitalea guaymasensis genome.</title>
        <authorList>
            <person name="Postec A."/>
        </authorList>
    </citation>
    <scope>NUCLEOTIDE SEQUENCE [LARGE SCALE GENOMIC DNA]</scope>
    <source>
        <strain evidence="12 13">Ra1766G1</strain>
    </source>
</reference>
<dbReference type="Proteomes" id="UP000677305">
    <property type="component" value="Chromosome"/>
</dbReference>
<organism evidence="12 13">
    <name type="scientific">Vallitalea guaymasensis</name>
    <dbReference type="NCBI Taxonomy" id="1185412"/>
    <lineage>
        <taxon>Bacteria</taxon>
        <taxon>Bacillati</taxon>
        <taxon>Bacillota</taxon>
        <taxon>Clostridia</taxon>
        <taxon>Lachnospirales</taxon>
        <taxon>Vallitaleaceae</taxon>
        <taxon>Vallitalea</taxon>
    </lineage>
</organism>
<evidence type="ECO:0000256" key="8">
    <source>
        <dbReference type="ARBA" id="ARBA00022842"/>
    </source>
</evidence>
<evidence type="ECO:0000256" key="2">
    <source>
        <dbReference type="ARBA" id="ARBA00005135"/>
    </source>
</evidence>
<sequence length="245" mass="28441">MSNIAAFFDIDGTLYREGLITEIFKKLIKSEIIDKQRWYNEVREKYIKWDKRIGNYDDYLIKMAEIYIDAIKGLHKTQIEFIAGKVIEQKGDRVYTYTRNKIKWHTEQGHKVITVSGSPFELVSAMSKKHGFHDFIGSMYLTDDRDIYTGEVTPMWDSVNKKKAINELVEKYDIDLSRSYAYGDTAGDFSMLKSVAFPVAINPTRELVNKLKNDSQTSTKAQIIVERKDMVYKLSPSDIIFEDNV</sequence>
<evidence type="ECO:0000256" key="7">
    <source>
        <dbReference type="ARBA" id="ARBA00022801"/>
    </source>
</evidence>
<evidence type="ECO:0000256" key="6">
    <source>
        <dbReference type="ARBA" id="ARBA00022723"/>
    </source>
</evidence>
<comment type="catalytic activity">
    <reaction evidence="11">
        <text>O-phospho-D-serine + H2O = D-serine + phosphate</text>
        <dbReference type="Rhea" id="RHEA:24873"/>
        <dbReference type="ChEBI" id="CHEBI:15377"/>
        <dbReference type="ChEBI" id="CHEBI:35247"/>
        <dbReference type="ChEBI" id="CHEBI:43474"/>
        <dbReference type="ChEBI" id="CHEBI:58680"/>
        <dbReference type="EC" id="3.1.3.3"/>
    </reaction>
</comment>
<evidence type="ECO:0000256" key="9">
    <source>
        <dbReference type="ARBA" id="ARBA00023299"/>
    </source>
</evidence>
<dbReference type="InterPro" id="IPR050582">
    <property type="entry name" value="HAD-like_SerB"/>
</dbReference>
<dbReference type="InterPro" id="IPR023214">
    <property type="entry name" value="HAD_sf"/>
</dbReference>
<dbReference type="GO" id="GO:0036424">
    <property type="term" value="F:L-phosphoserine phosphatase activity"/>
    <property type="evidence" value="ECO:0007669"/>
    <property type="project" value="TreeGrafter"/>
</dbReference>
<keyword evidence="7 12" id="KW-0378">Hydrolase</keyword>
<dbReference type="EMBL" id="CP058561">
    <property type="protein sequence ID" value="QUH27782.1"/>
    <property type="molecule type" value="Genomic_DNA"/>
</dbReference>
<evidence type="ECO:0000313" key="12">
    <source>
        <dbReference type="EMBL" id="QUH27782.1"/>
    </source>
</evidence>
<dbReference type="AlphaFoldDB" id="A0A8J8M7F3"/>
<evidence type="ECO:0000256" key="1">
    <source>
        <dbReference type="ARBA" id="ARBA00001946"/>
    </source>
</evidence>
<keyword evidence="13" id="KW-1185">Reference proteome</keyword>
<dbReference type="KEGG" id="vgu:HYG85_02165"/>
<dbReference type="GO" id="GO:0005737">
    <property type="term" value="C:cytoplasm"/>
    <property type="evidence" value="ECO:0007669"/>
    <property type="project" value="TreeGrafter"/>
</dbReference>
<proteinExistence type="inferred from homology"/>
<protein>
    <recommendedName>
        <fullName evidence="4">phosphoserine phosphatase</fullName>
        <ecNumber evidence="4">3.1.3.3</ecNumber>
    </recommendedName>
</protein>
<evidence type="ECO:0000256" key="3">
    <source>
        <dbReference type="ARBA" id="ARBA00009184"/>
    </source>
</evidence>
<dbReference type="CDD" id="cd02612">
    <property type="entry name" value="HAD_PGPPase"/>
    <property type="match status" value="1"/>
</dbReference>
<dbReference type="PANTHER" id="PTHR43344:SF2">
    <property type="entry name" value="PHOSPHOSERINE PHOSPHATASE"/>
    <property type="match status" value="1"/>
</dbReference>
<dbReference type="EC" id="3.1.3.3" evidence="4"/>
<accession>A0A8J8M7F3</accession>
<evidence type="ECO:0000313" key="13">
    <source>
        <dbReference type="Proteomes" id="UP000677305"/>
    </source>
</evidence>
<evidence type="ECO:0000256" key="10">
    <source>
        <dbReference type="ARBA" id="ARBA00048138"/>
    </source>
</evidence>
<dbReference type="NCBIfam" id="TIGR01490">
    <property type="entry name" value="HAD-SF-IB-hyp1"/>
    <property type="match status" value="1"/>
</dbReference>
<dbReference type="InterPro" id="IPR036412">
    <property type="entry name" value="HAD-like_sf"/>
</dbReference>
<gene>
    <name evidence="12" type="ORF">HYG85_02165</name>
</gene>
<comment type="similarity">
    <text evidence="3">Belongs to the HAD-like hydrolase superfamily. SerB family.</text>
</comment>
<keyword evidence="9" id="KW-0718">Serine biosynthesis</keyword>
<keyword evidence="5" id="KW-0028">Amino-acid biosynthesis</keyword>
<comment type="catalytic activity">
    <reaction evidence="10">
        <text>O-phospho-L-serine + H2O = L-serine + phosphate</text>
        <dbReference type="Rhea" id="RHEA:21208"/>
        <dbReference type="ChEBI" id="CHEBI:15377"/>
        <dbReference type="ChEBI" id="CHEBI:33384"/>
        <dbReference type="ChEBI" id="CHEBI:43474"/>
        <dbReference type="ChEBI" id="CHEBI:57524"/>
        <dbReference type="EC" id="3.1.3.3"/>
    </reaction>
</comment>
<evidence type="ECO:0000256" key="11">
    <source>
        <dbReference type="ARBA" id="ARBA00048523"/>
    </source>
</evidence>
<keyword evidence="8" id="KW-0460">Magnesium</keyword>